<dbReference type="PANTHER" id="PTHR38434">
    <property type="entry name" value="BLL2549 PROTEIN"/>
    <property type="match status" value="1"/>
</dbReference>
<feature type="transmembrane region" description="Helical" evidence="2">
    <location>
        <begin position="621"/>
        <end position="639"/>
    </location>
</feature>
<dbReference type="InterPro" id="IPR019286">
    <property type="entry name" value="DUF2339_TM"/>
</dbReference>
<dbReference type="STRING" id="29354.IO98_14180"/>
<dbReference type="Pfam" id="PF10101">
    <property type="entry name" value="DUF2339"/>
    <property type="match status" value="1"/>
</dbReference>
<accession>A0A084JLH4</accession>
<feature type="transmembrane region" description="Helical" evidence="2">
    <location>
        <begin position="802"/>
        <end position="822"/>
    </location>
</feature>
<feature type="transmembrane region" description="Helical" evidence="2">
    <location>
        <begin position="503"/>
        <end position="519"/>
    </location>
</feature>
<comment type="caution">
    <text evidence="3">The sequence shown here is derived from an EMBL/GenBank/DDBJ whole genome shotgun (WGS) entry which is preliminary data.</text>
</comment>
<feature type="transmembrane region" description="Helical" evidence="2">
    <location>
        <begin position="682"/>
        <end position="706"/>
    </location>
</feature>
<keyword evidence="1" id="KW-0175">Coiled coil</keyword>
<feature type="transmembrane region" description="Helical" evidence="2">
    <location>
        <begin position="718"/>
        <end position="738"/>
    </location>
</feature>
<feature type="coiled-coil region" evidence="1">
    <location>
        <begin position="4"/>
        <end position="71"/>
    </location>
</feature>
<feature type="transmembrane region" description="Helical" evidence="2">
    <location>
        <begin position="479"/>
        <end position="497"/>
    </location>
</feature>
<keyword evidence="4" id="KW-1185">Reference proteome</keyword>
<feature type="transmembrane region" description="Helical" evidence="2">
    <location>
        <begin position="555"/>
        <end position="572"/>
    </location>
</feature>
<evidence type="ECO:0000313" key="3">
    <source>
        <dbReference type="EMBL" id="KEZ89808.1"/>
    </source>
</evidence>
<dbReference type="OrthoDB" id="2078443at2"/>
<feature type="transmembrane region" description="Helical" evidence="2">
    <location>
        <begin position="229"/>
        <end position="249"/>
    </location>
</feature>
<feature type="transmembrane region" description="Helical" evidence="2">
    <location>
        <begin position="421"/>
        <end position="439"/>
    </location>
</feature>
<name>A0A084JLH4_9FIRM</name>
<evidence type="ECO:0008006" key="5">
    <source>
        <dbReference type="Google" id="ProtNLM"/>
    </source>
</evidence>
<dbReference type="PANTHER" id="PTHR38434:SF1">
    <property type="entry name" value="BLL2549 PROTEIN"/>
    <property type="match status" value="1"/>
</dbReference>
<dbReference type="AlphaFoldDB" id="A0A084JLH4"/>
<evidence type="ECO:0000256" key="1">
    <source>
        <dbReference type="SAM" id="Coils"/>
    </source>
</evidence>
<feature type="transmembrane region" description="Helical" evidence="2">
    <location>
        <begin position="364"/>
        <end position="382"/>
    </location>
</feature>
<organism evidence="3 4">
    <name type="scientific">Lacrimispora celerecrescens</name>
    <dbReference type="NCBI Taxonomy" id="29354"/>
    <lineage>
        <taxon>Bacteria</taxon>
        <taxon>Bacillati</taxon>
        <taxon>Bacillota</taxon>
        <taxon>Clostridia</taxon>
        <taxon>Lachnospirales</taxon>
        <taxon>Lachnospiraceae</taxon>
        <taxon>Lacrimispora</taxon>
    </lineage>
</organism>
<feature type="transmembrane region" description="Helical" evidence="2">
    <location>
        <begin position="651"/>
        <end position="670"/>
    </location>
</feature>
<feature type="transmembrane region" description="Helical" evidence="2">
    <location>
        <begin position="256"/>
        <end position="279"/>
    </location>
</feature>
<sequence>MGTTERLKDLIDRQKEGIIQLEAECRAIENSDMARENVELKAKLEKLYIDYEKANSNASALSKENAGLKNALYEQIYNEKIKILNITAKKLDVYFKSNVDGEQNRLTIFENGVRSRINNFTAALRQYNIDTKDEIYTKIDELTTLLNERVTIARTKAAHTQAAFSEDERAEFEALRREQITDEQIRAIAKKNNFERFVGLNLLNAIGIFLIIIGVITAARYAYVQLPNTLRGIMMFMAGGAMLIAGELMNRKKANIFSLGITAGGVGVLYVALATSYFGLSILDMYPAIAVCILITVAAFVLSNRYHSQVILAFALIGGYLPVFSINGNSIFIFGAMVYFIALNLLALTISFHKKWSVSAFIGLFLNIIGTLVICLHFSYAAALKSKLLVILYVLFAFLIYTLIPIVSTYRTKTKFRKSDVVLLAINTFFSSLFMYGVFDMLQLNNFNGVIAIVFAVTYLFLGRFIEKKFTVEERNTKALFYLTGLAFVVLIIPLQFGRTWLSLGWLAEGVLLTTYGILNNENIFKRIGLIISGLCLSAFILFDCSWTYHYLFAYKYFAITLGSLIILGMYMYKKMMAGWFAKIYKYFALANVWFYTLYIIGKLGTMLFENYSGRLYNIGYLIAATAIVSTFLIAYTIPRIKILSDLGTKIMSIVLYVIGILWLLVINSMSSPIHNSLSAPFGIMLIGTLVLIIVGLISVLAVRDLMGFIVTGRKLGVEWYPLIISGYFILILTQNLITQYDLSFSSAVISIIYVLTAFAWIVYGFVKRYSFIRRFGLGLAILAVIKLFIIDLFSLTQGFRIVSYFALGITLLAISFVYQYFSKRLERLEEVPVDVEENH</sequence>
<feature type="transmembrane region" description="Helical" evidence="2">
    <location>
        <begin position="388"/>
        <end position="409"/>
    </location>
</feature>
<feature type="transmembrane region" description="Helical" evidence="2">
    <location>
        <begin position="445"/>
        <end position="467"/>
    </location>
</feature>
<feature type="transmembrane region" description="Helical" evidence="2">
    <location>
        <begin position="285"/>
        <end position="303"/>
    </location>
</feature>
<dbReference type="EMBL" id="JPME01000015">
    <property type="protein sequence ID" value="KEZ89808.1"/>
    <property type="molecule type" value="Genomic_DNA"/>
</dbReference>
<dbReference type="RefSeq" id="WP_038282020.1">
    <property type="nucleotide sequence ID" value="NZ_JPME01000015.1"/>
</dbReference>
<evidence type="ECO:0000313" key="4">
    <source>
        <dbReference type="Proteomes" id="UP000028525"/>
    </source>
</evidence>
<feature type="transmembrane region" description="Helical" evidence="2">
    <location>
        <begin position="200"/>
        <end position="223"/>
    </location>
</feature>
<feature type="transmembrane region" description="Helical" evidence="2">
    <location>
        <begin position="776"/>
        <end position="796"/>
    </location>
</feature>
<keyword evidence="2" id="KW-0812">Transmembrane</keyword>
<feature type="transmembrane region" description="Helical" evidence="2">
    <location>
        <begin position="744"/>
        <end position="764"/>
    </location>
</feature>
<evidence type="ECO:0000256" key="2">
    <source>
        <dbReference type="SAM" id="Phobius"/>
    </source>
</evidence>
<gene>
    <name evidence="3" type="ORF">IO98_14180</name>
</gene>
<keyword evidence="2" id="KW-1133">Transmembrane helix</keyword>
<reference evidence="3 4" key="1">
    <citation type="submission" date="2014-07" db="EMBL/GenBank/DDBJ databases">
        <title>Draft genome of Clostridium celerecrescens 152B isolated from sediments associated with methane hydrate from Krishna Godavari basin.</title>
        <authorList>
            <person name="Honkalas V.S."/>
            <person name="Dabir A.P."/>
            <person name="Arora P."/>
            <person name="Dhakephalkar P.K."/>
        </authorList>
    </citation>
    <scope>NUCLEOTIDE SEQUENCE [LARGE SCALE GENOMIC DNA]</scope>
    <source>
        <strain evidence="3 4">152B</strain>
    </source>
</reference>
<proteinExistence type="predicted"/>
<protein>
    <recommendedName>
        <fullName evidence="5">DUF2339 domain-containing protein</fullName>
    </recommendedName>
</protein>
<keyword evidence="2" id="KW-0472">Membrane</keyword>
<feature type="transmembrane region" description="Helical" evidence="2">
    <location>
        <begin position="528"/>
        <end position="549"/>
    </location>
</feature>
<feature type="transmembrane region" description="Helical" evidence="2">
    <location>
        <begin position="310"/>
        <end position="326"/>
    </location>
</feature>
<feature type="transmembrane region" description="Helical" evidence="2">
    <location>
        <begin position="332"/>
        <end position="352"/>
    </location>
</feature>
<feature type="transmembrane region" description="Helical" evidence="2">
    <location>
        <begin position="584"/>
        <end position="601"/>
    </location>
</feature>
<dbReference type="Proteomes" id="UP000028525">
    <property type="component" value="Unassembled WGS sequence"/>
</dbReference>